<dbReference type="GO" id="GO:0000049">
    <property type="term" value="F:tRNA binding"/>
    <property type="evidence" value="ECO:0007669"/>
    <property type="project" value="TreeGrafter"/>
</dbReference>
<evidence type="ECO:0000256" key="11">
    <source>
        <dbReference type="ARBA" id="ARBA00029774"/>
    </source>
</evidence>
<dbReference type="Pfam" id="PF03481">
    <property type="entry name" value="Sua5_C"/>
    <property type="match status" value="1"/>
</dbReference>
<evidence type="ECO:0000256" key="12">
    <source>
        <dbReference type="ARBA" id="ARBA00048366"/>
    </source>
</evidence>
<dbReference type="GO" id="GO:0061710">
    <property type="term" value="F:L-threonylcarbamoyladenylate synthase"/>
    <property type="evidence" value="ECO:0007669"/>
    <property type="project" value="UniProtKB-EC"/>
</dbReference>
<feature type="region of interest" description="Disordered" evidence="15">
    <location>
        <begin position="265"/>
        <end position="285"/>
    </location>
</feature>
<feature type="binding site" evidence="14">
    <location>
        <position position="175"/>
    </location>
    <ligand>
        <name>L-threonine</name>
        <dbReference type="ChEBI" id="CHEBI:57926"/>
    </ligand>
</feature>
<dbReference type="PROSITE" id="PS51163">
    <property type="entry name" value="YRDC"/>
    <property type="match status" value="1"/>
</dbReference>
<dbReference type="Gene3D" id="3.40.50.11030">
    <property type="entry name" value="Threonylcarbamoyl-AMP synthase, C-terminal domain"/>
    <property type="match status" value="1"/>
</dbReference>
<evidence type="ECO:0000256" key="10">
    <source>
        <dbReference type="ARBA" id="ARBA00022840"/>
    </source>
</evidence>
<dbReference type="InterPro" id="IPR017945">
    <property type="entry name" value="DHBP_synth_RibB-like_a/b_dom"/>
</dbReference>
<dbReference type="FunFam" id="3.90.870.10:FF:000009">
    <property type="entry name" value="Threonylcarbamoyl-AMP synthase, putative"/>
    <property type="match status" value="1"/>
</dbReference>
<evidence type="ECO:0000313" key="17">
    <source>
        <dbReference type="EMBL" id="KWX73824.1"/>
    </source>
</evidence>
<feature type="binding site" evidence="14">
    <location>
        <position position="155"/>
    </location>
    <ligand>
        <name>L-threonine</name>
        <dbReference type="ChEBI" id="CHEBI:57926"/>
    </ligand>
</feature>
<feature type="binding site" evidence="14">
    <location>
        <position position="100"/>
    </location>
    <ligand>
        <name>L-threonine</name>
        <dbReference type="ChEBI" id="CHEBI:57926"/>
    </ligand>
</feature>
<feature type="binding site" evidence="14">
    <location>
        <position position="91"/>
    </location>
    <ligand>
        <name>ATP</name>
        <dbReference type="ChEBI" id="CHEBI:30616"/>
    </ligand>
</feature>
<dbReference type="Pfam" id="PF01300">
    <property type="entry name" value="Sua5_yciO_yrdC"/>
    <property type="match status" value="1"/>
</dbReference>
<dbReference type="PANTHER" id="PTHR17490">
    <property type="entry name" value="SUA5"/>
    <property type="match status" value="1"/>
</dbReference>
<gene>
    <name evidence="17" type="ORF">AMQ84_22060</name>
</gene>
<evidence type="ECO:0000259" key="16">
    <source>
        <dbReference type="PROSITE" id="PS51163"/>
    </source>
</evidence>
<feature type="binding site" evidence="14">
    <location>
        <position position="185"/>
    </location>
    <ligand>
        <name>ATP</name>
        <dbReference type="ChEBI" id="CHEBI:30616"/>
    </ligand>
</feature>
<dbReference type="InterPro" id="IPR050156">
    <property type="entry name" value="TC-AMP_synthase_SUA5"/>
</dbReference>
<dbReference type="PATRIC" id="fig|483937.3.peg.6914"/>
<proteinExistence type="inferred from homology"/>
<comment type="caution">
    <text evidence="17">The sequence shown here is derived from an EMBL/GenBank/DDBJ whole genome shotgun (WGS) entry which is preliminary data.</text>
</comment>
<evidence type="ECO:0000256" key="4">
    <source>
        <dbReference type="ARBA" id="ARBA00015492"/>
    </source>
</evidence>
<feature type="domain" description="YrdC-like" evidence="16">
    <location>
        <begin position="46"/>
        <end position="234"/>
    </location>
</feature>
<evidence type="ECO:0000256" key="15">
    <source>
        <dbReference type="SAM" id="MobiDB-lite"/>
    </source>
</evidence>
<dbReference type="Proteomes" id="UP000070475">
    <property type="component" value="Unassembled WGS sequence"/>
</dbReference>
<sequence length="405" mass="40435">MKEPQDSSFAVQRRSGQIGSTRYWKLSAAGGPGVDPALYPQSEGDRQAIAEAAALLREGSTVAFPTETVYGLGADARSTAAVEAVFAAKGRPSDNPLIVHIARRSDLDGLVTEVHPSAAALIGAFWPGPLTVVLPVRPGVLSPLVTAGLDTVGVRMPDHPLALALIRAADCPVAAPSANRSGRPSPTLAAHVLEDLAGYIGGVLDGGAAGVGLESTVVQVQPDGTAVVLRPGGITAEQLAAVLGPGAVAAAPAAAEAPAAASAQSPGAAQAAGDSSPAPRAPGMKYTHYAPRGALGVVRGASARRVAEAAAGLLQAAQRAGEITGLLLFEEHQALYPAGAAACVVSLGSLASPEEGARSLYAALRRFDEAGATYILAEACPDTGLGAAIMNRLMKAAGGTVIDAG</sequence>
<dbReference type="AlphaFoldDB" id="A0A132TRD5"/>
<dbReference type="Gene3D" id="3.90.870.10">
    <property type="entry name" value="DHBP synthase"/>
    <property type="match status" value="1"/>
</dbReference>
<name>A0A132TRD5_9BACL</name>
<dbReference type="GO" id="GO:0003725">
    <property type="term" value="F:double-stranded RNA binding"/>
    <property type="evidence" value="ECO:0007669"/>
    <property type="project" value="UniProtKB-UniRule"/>
</dbReference>
<dbReference type="PIRSF" id="PIRSF004930">
    <property type="entry name" value="Tln_factor_SUA5"/>
    <property type="match status" value="1"/>
</dbReference>
<keyword evidence="6 13" id="KW-0808">Transferase</keyword>
<keyword evidence="8 13" id="KW-0548">Nucleotidyltransferase</keyword>
<feature type="compositionally biased region" description="Low complexity" evidence="15">
    <location>
        <begin position="265"/>
        <end position="278"/>
    </location>
</feature>
<feature type="binding site" evidence="14">
    <location>
        <position position="95"/>
    </location>
    <ligand>
        <name>ATP</name>
        <dbReference type="ChEBI" id="CHEBI:30616"/>
    </ligand>
</feature>
<dbReference type="InterPro" id="IPR010923">
    <property type="entry name" value="T(6)A37_SUA5"/>
</dbReference>
<dbReference type="EC" id="2.7.7.87" evidence="3 13"/>
<dbReference type="InterPro" id="IPR005145">
    <property type="entry name" value="Sua5_C"/>
</dbReference>
<dbReference type="OrthoDB" id="9814580at2"/>
<comment type="subcellular location">
    <subcellularLocation>
        <location evidence="1 13">Cytoplasm</location>
    </subcellularLocation>
</comment>
<dbReference type="GO" id="GO:0006450">
    <property type="term" value="P:regulation of translational fidelity"/>
    <property type="evidence" value="ECO:0007669"/>
    <property type="project" value="TreeGrafter"/>
</dbReference>
<organism evidence="17 18">
    <name type="scientific">Paenibacillus riograndensis</name>
    <dbReference type="NCBI Taxonomy" id="483937"/>
    <lineage>
        <taxon>Bacteria</taxon>
        <taxon>Bacillati</taxon>
        <taxon>Bacillota</taxon>
        <taxon>Bacilli</taxon>
        <taxon>Bacillales</taxon>
        <taxon>Paenibacillaceae</taxon>
        <taxon>Paenibacillus</taxon>
        <taxon>Paenibacillus sonchi group</taxon>
    </lineage>
</organism>
<dbReference type="InterPro" id="IPR006070">
    <property type="entry name" value="Sua5-like_dom"/>
</dbReference>
<dbReference type="PANTHER" id="PTHR17490:SF16">
    <property type="entry name" value="THREONYLCARBAMOYL-AMP SYNTHASE"/>
    <property type="match status" value="1"/>
</dbReference>
<evidence type="ECO:0000256" key="9">
    <source>
        <dbReference type="ARBA" id="ARBA00022741"/>
    </source>
</evidence>
<feature type="binding site" evidence="14">
    <location>
        <position position="177"/>
    </location>
    <ligand>
        <name>ATP</name>
        <dbReference type="ChEBI" id="CHEBI:30616"/>
    </ligand>
</feature>
<evidence type="ECO:0000256" key="8">
    <source>
        <dbReference type="ARBA" id="ARBA00022695"/>
    </source>
</evidence>
<dbReference type="NCBIfam" id="TIGR00057">
    <property type="entry name" value="L-threonylcarbamoyladenylate synthase"/>
    <property type="match status" value="1"/>
</dbReference>
<evidence type="ECO:0000256" key="7">
    <source>
        <dbReference type="ARBA" id="ARBA00022694"/>
    </source>
</evidence>
<evidence type="ECO:0000256" key="3">
    <source>
        <dbReference type="ARBA" id="ARBA00012584"/>
    </source>
</evidence>
<dbReference type="GO" id="GO:0005524">
    <property type="term" value="F:ATP binding"/>
    <property type="evidence" value="ECO:0007669"/>
    <property type="project" value="UniProtKB-UniRule"/>
</dbReference>
<accession>A0A132TRD5</accession>
<keyword evidence="5 13" id="KW-0963">Cytoplasm</keyword>
<feature type="binding site" evidence="14">
    <location>
        <position position="151"/>
    </location>
    <ligand>
        <name>ATP</name>
        <dbReference type="ChEBI" id="CHEBI:30616"/>
    </ligand>
</feature>
<feature type="binding site" evidence="14">
    <location>
        <position position="68"/>
    </location>
    <ligand>
        <name>L-threonine</name>
        <dbReference type="ChEBI" id="CHEBI:57926"/>
    </ligand>
</feature>
<dbReference type="GO" id="GO:0008033">
    <property type="term" value="P:tRNA processing"/>
    <property type="evidence" value="ECO:0007669"/>
    <property type="project" value="UniProtKB-KW"/>
</dbReference>
<feature type="binding site" evidence="14">
    <location>
        <position position="289"/>
    </location>
    <ligand>
        <name>ATP</name>
        <dbReference type="ChEBI" id="CHEBI:30616"/>
    </ligand>
</feature>
<keyword evidence="9 13" id="KW-0547">Nucleotide-binding</keyword>
<evidence type="ECO:0000256" key="1">
    <source>
        <dbReference type="ARBA" id="ARBA00004496"/>
    </source>
</evidence>
<keyword evidence="10 13" id="KW-0067">ATP-binding</keyword>
<dbReference type="GO" id="GO:0005737">
    <property type="term" value="C:cytoplasm"/>
    <property type="evidence" value="ECO:0007669"/>
    <property type="project" value="UniProtKB-SubCell"/>
</dbReference>
<evidence type="ECO:0000256" key="2">
    <source>
        <dbReference type="ARBA" id="ARBA00007663"/>
    </source>
</evidence>
<keyword evidence="7 13" id="KW-0819">tRNA processing</keyword>
<dbReference type="EMBL" id="LIRB01000141">
    <property type="protein sequence ID" value="KWX73824.1"/>
    <property type="molecule type" value="Genomic_DNA"/>
</dbReference>
<feature type="binding site" evidence="14">
    <location>
        <position position="215"/>
    </location>
    <ligand>
        <name>L-threonine</name>
        <dbReference type="ChEBI" id="CHEBI:57926"/>
    </ligand>
</feature>
<comment type="function">
    <text evidence="13">Required for the formation of a threonylcarbamoyl group on adenosine at position 37 (t(6)A37) in tRNAs that read codons beginning with adenine.</text>
</comment>
<comment type="catalytic activity">
    <reaction evidence="12 13">
        <text>L-threonine + hydrogencarbonate + ATP = L-threonylcarbamoyladenylate + diphosphate + H2O</text>
        <dbReference type="Rhea" id="RHEA:36407"/>
        <dbReference type="ChEBI" id="CHEBI:15377"/>
        <dbReference type="ChEBI" id="CHEBI:17544"/>
        <dbReference type="ChEBI" id="CHEBI:30616"/>
        <dbReference type="ChEBI" id="CHEBI:33019"/>
        <dbReference type="ChEBI" id="CHEBI:57926"/>
        <dbReference type="ChEBI" id="CHEBI:73682"/>
        <dbReference type="EC" id="2.7.7.87"/>
    </reaction>
</comment>
<evidence type="ECO:0000256" key="5">
    <source>
        <dbReference type="ARBA" id="ARBA00022490"/>
    </source>
</evidence>
<comment type="similarity">
    <text evidence="2 13">Belongs to the SUA5 family.</text>
</comment>
<reference evidence="17 18" key="1">
    <citation type="submission" date="2015-08" db="EMBL/GenBank/DDBJ databases">
        <title>Genomes of Paenibacillus riograndensis.</title>
        <authorList>
            <person name="Sant'Anna F.H."/>
            <person name="Souza R."/>
            <person name="Ambrosini A."/>
            <person name="Bach E."/>
            <person name="Fernandes G."/>
            <person name="Balsanelli E."/>
            <person name="Baura V.A."/>
            <person name="Pedrosa F.O."/>
            <person name="Souza E.M."/>
            <person name="Passaglia L."/>
        </authorList>
    </citation>
    <scope>NUCLEOTIDE SEQUENCE [LARGE SCALE GENOMIC DNA]</scope>
    <source>
        <strain evidence="17 18">CAS34</strain>
    </source>
</reference>
<dbReference type="RefSeq" id="WP_060862176.1">
    <property type="nucleotide sequence ID" value="NZ_LIRB01000141.1"/>
</dbReference>
<dbReference type="SUPFAM" id="SSF55821">
    <property type="entry name" value="YrdC/RibB"/>
    <property type="match status" value="1"/>
</dbReference>
<dbReference type="InterPro" id="IPR038385">
    <property type="entry name" value="Sua5/YwlC_C"/>
</dbReference>
<evidence type="ECO:0000256" key="13">
    <source>
        <dbReference type="PIRNR" id="PIRNR004930"/>
    </source>
</evidence>
<feature type="binding site" evidence="14">
    <location>
        <position position="230"/>
    </location>
    <ligand>
        <name>ATP</name>
        <dbReference type="ChEBI" id="CHEBI:30616"/>
    </ligand>
</feature>
<evidence type="ECO:0000256" key="14">
    <source>
        <dbReference type="PIRSR" id="PIRSR004930-1"/>
    </source>
</evidence>
<evidence type="ECO:0000313" key="18">
    <source>
        <dbReference type="Proteomes" id="UP000070475"/>
    </source>
</evidence>
<protein>
    <recommendedName>
        <fullName evidence="4 13">Threonylcarbamoyl-AMP synthase</fullName>
        <shortName evidence="13">TC-AMP synthase</shortName>
        <ecNumber evidence="3 13">2.7.7.87</ecNumber>
    </recommendedName>
    <alternativeName>
        <fullName evidence="11 13">L-threonylcarbamoyladenylate synthase</fullName>
    </alternativeName>
</protein>
<evidence type="ECO:0000256" key="6">
    <source>
        <dbReference type="ARBA" id="ARBA00022679"/>
    </source>
</evidence>
<keyword evidence="18" id="KW-1185">Reference proteome</keyword>